<accession>A0ABR3B4J5</accession>
<feature type="compositionally biased region" description="Basic residues" evidence="10">
    <location>
        <begin position="150"/>
        <end position="163"/>
    </location>
</feature>
<dbReference type="InterPro" id="IPR013087">
    <property type="entry name" value="Znf_C2H2_type"/>
</dbReference>
<evidence type="ECO:0000256" key="5">
    <source>
        <dbReference type="ARBA" id="ARBA00022833"/>
    </source>
</evidence>
<feature type="domain" description="C2H2-type" evidence="11">
    <location>
        <begin position="263"/>
        <end position="288"/>
    </location>
</feature>
<dbReference type="InterPro" id="IPR051007">
    <property type="entry name" value="creA/MIG_C2H2-ZnF"/>
</dbReference>
<evidence type="ECO:0000256" key="2">
    <source>
        <dbReference type="ARBA" id="ARBA00022723"/>
    </source>
</evidence>
<keyword evidence="6" id="KW-0805">Transcription regulation</keyword>
<dbReference type="Gene3D" id="3.30.160.60">
    <property type="entry name" value="Classic Zinc Finger"/>
    <property type="match status" value="3"/>
</dbReference>
<dbReference type="SUPFAM" id="SSF57667">
    <property type="entry name" value="beta-beta-alpha zinc fingers"/>
    <property type="match status" value="1"/>
</dbReference>
<feature type="region of interest" description="Disordered" evidence="10">
    <location>
        <begin position="146"/>
        <end position="174"/>
    </location>
</feature>
<organism evidence="12 13">
    <name type="scientific">Phycomyces blakesleeanus</name>
    <dbReference type="NCBI Taxonomy" id="4837"/>
    <lineage>
        <taxon>Eukaryota</taxon>
        <taxon>Fungi</taxon>
        <taxon>Fungi incertae sedis</taxon>
        <taxon>Mucoromycota</taxon>
        <taxon>Mucoromycotina</taxon>
        <taxon>Mucoromycetes</taxon>
        <taxon>Mucorales</taxon>
        <taxon>Phycomycetaceae</taxon>
        <taxon>Phycomyces</taxon>
    </lineage>
</organism>
<protein>
    <recommendedName>
        <fullName evidence="11">C2H2-type domain-containing protein</fullName>
    </recommendedName>
</protein>
<dbReference type="PROSITE" id="PS00028">
    <property type="entry name" value="ZINC_FINGER_C2H2_1"/>
    <property type="match status" value="3"/>
</dbReference>
<evidence type="ECO:0000259" key="11">
    <source>
        <dbReference type="PROSITE" id="PS50157"/>
    </source>
</evidence>
<keyword evidence="13" id="KW-1185">Reference proteome</keyword>
<feature type="compositionally biased region" description="Low complexity" evidence="10">
    <location>
        <begin position="196"/>
        <end position="253"/>
    </location>
</feature>
<name>A0ABR3B4J5_PHYBL</name>
<evidence type="ECO:0000256" key="4">
    <source>
        <dbReference type="ARBA" id="ARBA00022771"/>
    </source>
</evidence>
<evidence type="ECO:0000256" key="1">
    <source>
        <dbReference type="ARBA" id="ARBA00004123"/>
    </source>
</evidence>
<feature type="region of interest" description="Disordered" evidence="10">
    <location>
        <begin position="196"/>
        <end position="259"/>
    </location>
</feature>
<sequence length="443" mass="50664">MYTIKGYYWLIFPFRPLLCYFFPNIETYFSSHSYSAFTITINYQYHLYFGRILLVMDIHCPVKLAACPVNIKSGPFVSDSQQVALQRPYKCDFCHKSFYRLEHKVRHVRTHTGEKPHACSYGQCDKRFARSDELSRHVRVHTAPSAVLLQRRRKTRQHAKYTSKPRSTEDEEAYAKQQQHCSILRFIQPTTHLNTNTSISTSSSSSLSTSTSTSSTSSSALSTSSDHLPLSQCTQPQPPSLSSSSPSPSRVSPYRQAPGAKLHHCPAEACYKSFWRRGQLTRHIEKQHGVRLTKADLDDPDIVAQKMLAGMPSPTLSADETYTLSGSTSTATSSPTFRSVNLDHSPRTPENHHHHHNHHLHNYSYYQCSSQTQKYEEEEEKGWLPSWHSPDKELGYCGLDKQETIYLPPLSQHDKELPWKVHDSNNMSPIFPYRLPSLKSLFP</sequence>
<gene>
    <name evidence="12" type="ORF">J3Q64DRAFT_1820460</name>
</gene>
<dbReference type="Proteomes" id="UP001448207">
    <property type="component" value="Unassembled WGS sequence"/>
</dbReference>
<feature type="region of interest" description="Disordered" evidence="10">
    <location>
        <begin position="314"/>
        <end position="338"/>
    </location>
</feature>
<feature type="domain" description="C2H2-type" evidence="11">
    <location>
        <begin position="89"/>
        <end position="116"/>
    </location>
</feature>
<dbReference type="PANTHER" id="PTHR47428:SF1">
    <property type="entry name" value="REGULATORY PROTEIN MIG1-RELATED"/>
    <property type="match status" value="1"/>
</dbReference>
<evidence type="ECO:0000256" key="3">
    <source>
        <dbReference type="ARBA" id="ARBA00022737"/>
    </source>
</evidence>
<keyword evidence="8" id="KW-0539">Nucleus</keyword>
<keyword evidence="3" id="KW-0677">Repeat</keyword>
<feature type="domain" description="C2H2-type" evidence="11">
    <location>
        <begin position="117"/>
        <end position="146"/>
    </location>
</feature>
<keyword evidence="5" id="KW-0862">Zinc</keyword>
<comment type="caution">
    <text evidence="12">The sequence shown here is derived from an EMBL/GenBank/DDBJ whole genome shotgun (WGS) entry which is preliminary data.</text>
</comment>
<proteinExistence type="predicted"/>
<dbReference type="PANTHER" id="PTHR47428">
    <property type="entry name" value="REGULATORY PROTEIN MIG1-RELATED"/>
    <property type="match status" value="1"/>
</dbReference>
<evidence type="ECO:0000256" key="7">
    <source>
        <dbReference type="ARBA" id="ARBA00023163"/>
    </source>
</evidence>
<dbReference type="EMBL" id="JBCLYO010000005">
    <property type="protein sequence ID" value="KAL0088860.1"/>
    <property type="molecule type" value="Genomic_DNA"/>
</dbReference>
<keyword evidence="7" id="KW-0804">Transcription</keyword>
<comment type="subcellular location">
    <subcellularLocation>
        <location evidence="1">Nucleus</location>
    </subcellularLocation>
</comment>
<evidence type="ECO:0000256" key="9">
    <source>
        <dbReference type="PROSITE-ProRule" id="PRU00042"/>
    </source>
</evidence>
<evidence type="ECO:0000256" key="6">
    <source>
        <dbReference type="ARBA" id="ARBA00023015"/>
    </source>
</evidence>
<dbReference type="SMART" id="SM00355">
    <property type="entry name" value="ZnF_C2H2"/>
    <property type="match status" value="3"/>
</dbReference>
<evidence type="ECO:0000256" key="8">
    <source>
        <dbReference type="ARBA" id="ARBA00023242"/>
    </source>
</evidence>
<feature type="compositionally biased region" description="Low complexity" evidence="10">
    <location>
        <begin position="321"/>
        <end position="338"/>
    </location>
</feature>
<dbReference type="PROSITE" id="PS50157">
    <property type="entry name" value="ZINC_FINGER_C2H2_2"/>
    <property type="match status" value="3"/>
</dbReference>
<keyword evidence="2" id="KW-0479">Metal-binding</keyword>
<evidence type="ECO:0000313" key="12">
    <source>
        <dbReference type="EMBL" id="KAL0088860.1"/>
    </source>
</evidence>
<reference evidence="12 13" key="1">
    <citation type="submission" date="2024-04" db="EMBL/GenBank/DDBJ databases">
        <title>Symmetric and asymmetric DNA N6-adenine methylation regulates different biological responses in Mucorales.</title>
        <authorList>
            <consortium name="Lawrence Berkeley National Laboratory"/>
            <person name="Lax C."/>
            <person name="Mondo S.J."/>
            <person name="Osorio-Concepcion M."/>
            <person name="Muszewska A."/>
            <person name="Corrochano-Luque M."/>
            <person name="Gutierrez G."/>
            <person name="Riley R."/>
            <person name="Lipzen A."/>
            <person name="Guo J."/>
            <person name="Hundley H."/>
            <person name="Amirebrahimi M."/>
            <person name="Ng V."/>
            <person name="Lorenzo-Gutierrez D."/>
            <person name="Binder U."/>
            <person name="Yang J."/>
            <person name="Song Y."/>
            <person name="Canovas D."/>
            <person name="Navarro E."/>
            <person name="Freitag M."/>
            <person name="Gabaldon T."/>
            <person name="Grigoriev I.V."/>
            <person name="Corrochano L.M."/>
            <person name="Nicolas F.E."/>
            <person name="Garre V."/>
        </authorList>
    </citation>
    <scope>NUCLEOTIDE SEQUENCE [LARGE SCALE GENOMIC DNA]</scope>
    <source>
        <strain evidence="12 13">L51</strain>
    </source>
</reference>
<keyword evidence="4 9" id="KW-0863">Zinc-finger</keyword>
<evidence type="ECO:0000256" key="10">
    <source>
        <dbReference type="SAM" id="MobiDB-lite"/>
    </source>
</evidence>
<dbReference type="InterPro" id="IPR036236">
    <property type="entry name" value="Znf_C2H2_sf"/>
</dbReference>
<evidence type="ECO:0000313" key="13">
    <source>
        <dbReference type="Proteomes" id="UP001448207"/>
    </source>
</evidence>